<protein>
    <submittedName>
        <fullName evidence="3">PQQ-binding-like beta-propeller repeat protein</fullName>
    </submittedName>
</protein>
<dbReference type="EMBL" id="WVUH01000175">
    <property type="protein sequence ID" value="MBO4208179.1"/>
    <property type="molecule type" value="Genomic_DNA"/>
</dbReference>
<dbReference type="RefSeq" id="WP_208815168.1">
    <property type="nucleotide sequence ID" value="NZ_WVUH01000175.1"/>
</dbReference>
<evidence type="ECO:0000256" key="1">
    <source>
        <dbReference type="SAM" id="MobiDB-lite"/>
    </source>
</evidence>
<feature type="domain" description="Pyrrolo-quinoline quinone repeat" evidence="2">
    <location>
        <begin position="142"/>
        <end position="362"/>
    </location>
</feature>
<dbReference type="InterPro" id="IPR015943">
    <property type="entry name" value="WD40/YVTN_repeat-like_dom_sf"/>
</dbReference>
<dbReference type="Pfam" id="PF13360">
    <property type="entry name" value="PQQ_2"/>
    <property type="match status" value="1"/>
</dbReference>
<dbReference type="SUPFAM" id="SSF50998">
    <property type="entry name" value="Quinoprotein alcohol dehydrogenase-like"/>
    <property type="match status" value="1"/>
</dbReference>
<sequence>MSLIDLGELRDDPLPDPGPRPVRRGTRLLRVAGVLVLTLLALSAAVPPQPLPEATVPARLGARVHLAGDLLLLADPPDLTGNSDNPPPQLVAYRLPQAHEVWRIALPFPVTGELQGVDRTGDLLVLFGSGGPGPDARSWSIAVGAADGATRWRYPGWAHGFTAAGLPLFWEGDAATGAETLRAVDPRSGQVRWTLPLPSGVTVTMRPQPQGVETLLTVDLTGTFTTYRTDSGARTGTGQLPAPEPSRGYRVVVGVHDLLVATDTGGTVTAYRYPDLQRRWSLQLDGQLSEFHPAPCGRYLCTFHLDGGMQILDPATGRVLAADRRWQFVLAAGDRLLTTSAPDVATSAGPVWVVDPGTGRVVADLGRWRLAMLASIGVHDTDGPVVGIRIDPVSRRMLVAVLDPTESRPRVLGAVRDISGECQTGSGVLVCRRMDGSFGVWPVS</sequence>
<proteinExistence type="predicted"/>
<dbReference type="Gene3D" id="2.130.10.10">
    <property type="entry name" value="YVTN repeat-like/Quinoprotein amine dehydrogenase"/>
    <property type="match status" value="1"/>
</dbReference>
<dbReference type="Proteomes" id="UP000823521">
    <property type="component" value="Unassembled WGS sequence"/>
</dbReference>
<feature type="region of interest" description="Disordered" evidence="1">
    <location>
        <begin position="1"/>
        <end position="23"/>
    </location>
</feature>
<dbReference type="InterPro" id="IPR011047">
    <property type="entry name" value="Quinoprotein_ADH-like_sf"/>
</dbReference>
<gene>
    <name evidence="3" type="ORF">GSF22_19520</name>
</gene>
<comment type="caution">
    <text evidence="3">The sequence shown here is derived from an EMBL/GenBank/DDBJ whole genome shotgun (WGS) entry which is preliminary data.</text>
</comment>
<dbReference type="InterPro" id="IPR002372">
    <property type="entry name" value="PQQ_rpt_dom"/>
</dbReference>
<evidence type="ECO:0000313" key="4">
    <source>
        <dbReference type="Proteomes" id="UP000823521"/>
    </source>
</evidence>
<reference evidence="3 4" key="1">
    <citation type="submission" date="2019-12" db="EMBL/GenBank/DDBJ databases">
        <title>Whole genome sequencing of endophytic Actinobacterium Micromonospora sp. MPMI6T.</title>
        <authorList>
            <person name="Evv R."/>
            <person name="Podile A.R."/>
        </authorList>
    </citation>
    <scope>NUCLEOTIDE SEQUENCE [LARGE SCALE GENOMIC DNA]</scope>
    <source>
        <strain evidence="3 4">MPMI6</strain>
    </source>
</reference>
<organism evidence="3 4">
    <name type="scientific">Micromonospora echinofusca</name>
    <dbReference type="NCBI Taxonomy" id="47858"/>
    <lineage>
        <taxon>Bacteria</taxon>
        <taxon>Bacillati</taxon>
        <taxon>Actinomycetota</taxon>
        <taxon>Actinomycetes</taxon>
        <taxon>Micromonosporales</taxon>
        <taxon>Micromonosporaceae</taxon>
        <taxon>Micromonospora</taxon>
    </lineage>
</organism>
<keyword evidence="4" id="KW-1185">Reference proteome</keyword>
<evidence type="ECO:0000313" key="3">
    <source>
        <dbReference type="EMBL" id="MBO4208179.1"/>
    </source>
</evidence>
<accession>A0ABS3VUH1</accession>
<evidence type="ECO:0000259" key="2">
    <source>
        <dbReference type="Pfam" id="PF13360"/>
    </source>
</evidence>
<name>A0ABS3VUH1_MICEH</name>